<keyword evidence="6" id="KW-0804">Transcription</keyword>
<dbReference type="PROSITE" id="PS00900">
    <property type="entry name" value="RNA_POL_PHAGE_1"/>
    <property type="match status" value="1"/>
</dbReference>
<feature type="domain" description="DNA-directed RNA polymerase N-terminal" evidence="8">
    <location>
        <begin position="30"/>
        <end position="320"/>
    </location>
</feature>
<dbReference type="SUPFAM" id="SSF56672">
    <property type="entry name" value="DNA/RNA polymerases"/>
    <property type="match status" value="1"/>
</dbReference>
<keyword evidence="3" id="KW-0240">DNA-directed RNA polymerase</keyword>
<dbReference type="GO" id="GO:0006351">
    <property type="term" value="P:DNA-templated transcription"/>
    <property type="evidence" value="ECO:0007669"/>
    <property type="project" value="InterPro"/>
</dbReference>
<evidence type="ECO:0000256" key="2">
    <source>
        <dbReference type="ARBA" id="ARBA00012418"/>
    </source>
</evidence>
<dbReference type="PANTHER" id="PTHR10102">
    <property type="entry name" value="DNA-DIRECTED RNA POLYMERASE, MITOCHONDRIAL"/>
    <property type="match status" value="1"/>
</dbReference>
<dbReference type="InterPro" id="IPR002092">
    <property type="entry name" value="DNA-dir_Rpol_phage-type"/>
</dbReference>
<evidence type="ECO:0000256" key="7">
    <source>
        <dbReference type="ARBA" id="ARBA00048552"/>
    </source>
</evidence>
<dbReference type="EC" id="2.7.7.6" evidence="2"/>
<keyword evidence="4" id="KW-0808">Transferase</keyword>
<comment type="catalytic activity">
    <reaction evidence="7">
        <text>RNA(n) + a ribonucleoside 5'-triphosphate = RNA(n+1) + diphosphate</text>
        <dbReference type="Rhea" id="RHEA:21248"/>
        <dbReference type="Rhea" id="RHEA-COMP:14527"/>
        <dbReference type="Rhea" id="RHEA-COMP:17342"/>
        <dbReference type="ChEBI" id="CHEBI:33019"/>
        <dbReference type="ChEBI" id="CHEBI:61557"/>
        <dbReference type="ChEBI" id="CHEBI:140395"/>
        <dbReference type="EC" id="2.7.7.6"/>
    </reaction>
</comment>
<proteinExistence type="inferred from homology"/>
<dbReference type="InterPro" id="IPR043502">
    <property type="entry name" value="DNA/RNA_pol_sf"/>
</dbReference>
<dbReference type="Pfam" id="PF14700">
    <property type="entry name" value="RPOL_N"/>
    <property type="match status" value="1"/>
</dbReference>
<dbReference type="InterPro" id="IPR046950">
    <property type="entry name" value="DNA-dir_Rpol_C_phage-type"/>
</dbReference>
<evidence type="ECO:0000256" key="3">
    <source>
        <dbReference type="ARBA" id="ARBA00022478"/>
    </source>
</evidence>
<dbReference type="GO" id="GO:0000428">
    <property type="term" value="C:DNA-directed RNA polymerase complex"/>
    <property type="evidence" value="ECO:0007669"/>
    <property type="project" value="UniProtKB-KW"/>
</dbReference>
<organism evidence="9 10">
    <name type="scientific">Glacieibacterium arshaanense</name>
    <dbReference type="NCBI Taxonomy" id="2511025"/>
    <lineage>
        <taxon>Bacteria</taxon>
        <taxon>Pseudomonadati</taxon>
        <taxon>Pseudomonadota</taxon>
        <taxon>Alphaproteobacteria</taxon>
        <taxon>Sphingomonadales</taxon>
        <taxon>Sphingosinicellaceae</taxon>
        <taxon>Glacieibacterium</taxon>
    </lineage>
</organism>
<evidence type="ECO:0000256" key="6">
    <source>
        <dbReference type="ARBA" id="ARBA00023163"/>
    </source>
</evidence>
<dbReference type="RefSeq" id="WP_135244864.1">
    <property type="nucleotide sequence ID" value="NZ_SIHO01000001.1"/>
</dbReference>
<dbReference type="OrthoDB" id="5465434at2"/>
<dbReference type="InterPro" id="IPR037159">
    <property type="entry name" value="RNA_POL_N_sf"/>
</dbReference>
<dbReference type="EMBL" id="SIHO01000001">
    <property type="protein sequence ID" value="TFU06140.1"/>
    <property type="molecule type" value="Genomic_DNA"/>
</dbReference>
<reference evidence="9 10" key="1">
    <citation type="submission" date="2019-02" db="EMBL/GenBank/DDBJ databases">
        <title>Polymorphobacter sp. isolated from the lake at the Tibet of China.</title>
        <authorList>
            <person name="Li A."/>
        </authorList>
    </citation>
    <scope>NUCLEOTIDE SEQUENCE [LARGE SCALE GENOMIC DNA]</scope>
    <source>
        <strain evidence="9 10">DJ1R-1</strain>
    </source>
</reference>
<evidence type="ECO:0000256" key="4">
    <source>
        <dbReference type="ARBA" id="ARBA00022679"/>
    </source>
</evidence>
<dbReference type="Gene3D" id="1.10.287.280">
    <property type="match status" value="1"/>
</dbReference>
<keyword evidence="5" id="KW-0548">Nucleotidyltransferase</keyword>
<dbReference type="PANTHER" id="PTHR10102:SF0">
    <property type="entry name" value="DNA-DIRECTED RNA POLYMERASE, MITOCHONDRIAL"/>
    <property type="match status" value="1"/>
</dbReference>
<protein>
    <recommendedName>
        <fullName evidence="2">DNA-directed RNA polymerase</fullName>
        <ecNumber evidence="2">2.7.7.6</ecNumber>
    </recommendedName>
</protein>
<dbReference type="SMART" id="SM01311">
    <property type="entry name" value="RPOL_N"/>
    <property type="match status" value="1"/>
</dbReference>
<dbReference type="GO" id="GO:0003899">
    <property type="term" value="F:DNA-directed RNA polymerase activity"/>
    <property type="evidence" value="ECO:0007669"/>
    <property type="project" value="UniProtKB-EC"/>
</dbReference>
<comment type="similarity">
    <text evidence="1">Belongs to the phage and mitochondrial RNA polymerase family.</text>
</comment>
<comment type="caution">
    <text evidence="9">The sequence shown here is derived from an EMBL/GenBank/DDBJ whole genome shotgun (WGS) entry which is preliminary data.</text>
</comment>
<sequence length="884" mass="96506">MLHDTQNTLEGNFKDLKALPVSADVEASIQAQLALEEYNLVAGAERYLDRQDRKGRSEGVDARDDAQKVIKAAIPLVSSQITKWCEEAGKSAGRTHRALKFLNALDPDLLALIGLRSVFLGVGRGGHMVDVTITTGTDVQMELEALALKEHDPKAAKLFASLAAKGTESANTKRHNALTEKAGVALNWGGEEKLRAGEPIVNAVLIACEALFERSVGYTPSTHASAKIEKESTIVLTDAGAAALVELAEAEAWMHPLLTPMIAIPRPWESNNTGAYYDERLAKRVKLVRGRSSQQKKLIAQAVKDGTFNDLLAAVNAAQETAWSIDTRVLEIVEWTKEAGLRPSSSFPLTNLPVMPAKVSADVWDAADKTARSVWSSSRRAVRLEIKDAASASSVFNSDIQIAKMLAEAGTFYQPHSLDWRGRIYPVAHFNHQRGDHIKGMFRFADGVALGETGGDWLAIHIANCGDFGKVSKATLDKRIAWTYENGEMLLEIAADPRGTYDKWSAADAPFCFLQACFEYAAWAETGFSEDFQSSIPIALDGSCSGLQHYSAITRSPEEARHVNLVPRDDVGDIHTFVVGIAQDLFEKSIADGDQMAKICIDAGFGRPTVKRNVMTYFYGSNQFGMSGQHMEDLMRPLTKRLVLGEIDKHPYSVINEKTGLDDGGFAAAACLAKHIYKAVTTAAPRAEYAARWFQSVAAILAHEALPVVWTSPMGLPVVQLYQQYESKRVAMWLYDRAVPVVTHADDKADQDGNVLTKVRTVLQTTATKLIDKSKARSAIAPNVIHSLDAAHMLRTVLMAMAKGIKSFCLIHDSFATHAGNTGKFAWTIKEAFVAQYETYCPMKAIDAYARSVLSEEGIAKLPAIEPLGTLDLNEVMGAMYAFA</sequence>
<keyword evidence="10" id="KW-1185">Reference proteome</keyword>
<dbReference type="InterPro" id="IPR029262">
    <property type="entry name" value="RPOL_N"/>
</dbReference>
<dbReference type="GO" id="GO:0003677">
    <property type="term" value="F:DNA binding"/>
    <property type="evidence" value="ECO:0007669"/>
    <property type="project" value="InterPro"/>
</dbReference>
<dbReference type="Proteomes" id="UP000297737">
    <property type="component" value="Unassembled WGS sequence"/>
</dbReference>
<name>A0A4Y9ES16_9SPHN</name>
<accession>A0A4Y9ES16</accession>
<evidence type="ECO:0000259" key="8">
    <source>
        <dbReference type="SMART" id="SM01311"/>
    </source>
</evidence>
<dbReference type="PROSITE" id="PS00489">
    <property type="entry name" value="RNA_POL_PHAGE_2"/>
    <property type="match status" value="1"/>
</dbReference>
<dbReference type="Gene3D" id="1.10.150.20">
    <property type="entry name" value="5' to 3' exonuclease, C-terminal subdomain"/>
    <property type="match status" value="1"/>
</dbReference>
<dbReference type="Gene3D" id="1.10.1320.10">
    <property type="entry name" value="DNA-directed RNA polymerase, N-terminal domain"/>
    <property type="match status" value="1"/>
</dbReference>
<dbReference type="AlphaFoldDB" id="A0A4Y9ES16"/>
<evidence type="ECO:0000256" key="5">
    <source>
        <dbReference type="ARBA" id="ARBA00022695"/>
    </source>
</evidence>
<evidence type="ECO:0000256" key="1">
    <source>
        <dbReference type="ARBA" id="ARBA00009493"/>
    </source>
</evidence>
<evidence type="ECO:0000313" key="9">
    <source>
        <dbReference type="EMBL" id="TFU06140.1"/>
    </source>
</evidence>
<gene>
    <name evidence="9" type="ORF">EUV02_03765</name>
</gene>
<evidence type="ECO:0000313" key="10">
    <source>
        <dbReference type="Proteomes" id="UP000297737"/>
    </source>
</evidence>
<dbReference type="Pfam" id="PF00940">
    <property type="entry name" value="RNA_pol"/>
    <property type="match status" value="1"/>
</dbReference>